<dbReference type="AlphaFoldDB" id="A0A4C1YTX3"/>
<evidence type="ECO:0000313" key="3">
    <source>
        <dbReference type="Proteomes" id="UP000299102"/>
    </source>
</evidence>
<dbReference type="Proteomes" id="UP000299102">
    <property type="component" value="Unassembled WGS sequence"/>
</dbReference>
<gene>
    <name evidence="2" type="ORF">EVAR_98748_1</name>
</gene>
<feature type="region of interest" description="Disordered" evidence="1">
    <location>
        <begin position="83"/>
        <end position="104"/>
    </location>
</feature>
<protein>
    <recommendedName>
        <fullName evidence="4">Nucleic-acid-binding protein from transposon X-element</fullName>
    </recommendedName>
</protein>
<dbReference type="EMBL" id="BGZK01001421">
    <property type="protein sequence ID" value="GBP79608.1"/>
    <property type="molecule type" value="Genomic_DNA"/>
</dbReference>
<evidence type="ECO:0000256" key="1">
    <source>
        <dbReference type="SAM" id="MobiDB-lite"/>
    </source>
</evidence>
<comment type="caution">
    <text evidence="2">The sequence shown here is derived from an EMBL/GenBank/DDBJ whole genome shotgun (WGS) entry which is preliminary data.</text>
</comment>
<evidence type="ECO:0000313" key="2">
    <source>
        <dbReference type="EMBL" id="GBP79608.1"/>
    </source>
</evidence>
<dbReference type="OrthoDB" id="7487068at2759"/>
<evidence type="ECO:0008006" key="4">
    <source>
        <dbReference type="Google" id="ProtNLM"/>
    </source>
</evidence>
<feature type="compositionally biased region" description="Low complexity" evidence="1">
    <location>
        <begin position="91"/>
        <end position="104"/>
    </location>
</feature>
<organism evidence="2 3">
    <name type="scientific">Eumeta variegata</name>
    <name type="common">Bagworm moth</name>
    <name type="synonym">Eumeta japonica</name>
    <dbReference type="NCBI Taxonomy" id="151549"/>
    <lineage>
        <taxon>Eukaryota</taxon>
        <taxon>Metazoa</taxon>
        <taxon>Ecdysozoa</taxon>
        <taxon>Arthropoda</taxon>
        <taxon>Hexapoda</taxon>
        <taxon>Insecta</taxon>
        <taxon>Pterygota</taxon>
        <taxon>Neoptera</taxon>
        <taxon>Endopterygota</taxon>
        <taxon>Lepidoptera</taxon>
        <taxon>Glossata</taxon>
        <taxon>Ditrysia</taxon>
        <taxon>Tineoidea</taxon>
        <taxon>Psychidae</taxon>
        <taxon>Oiketicinae</taxon>
        <taxon>Eumeta</taxon>
    </lineage>
</organism>
<sequence>MVTGVSATDINIMDTSRKLPRRCALFQMSDPTLDQKVRESEGKNSCVNCGQEHTANYRGCPKAPEFVTKIGQTTKGLRICPRHLPGSWKTSPPSRQAAQAAPQL</sequence>
<keyword evidence="3" id="KW-1185">Reference proteome</keyword>
<proteinExistence type="predicted"/>
<accession>A0A4C1YTX3</accession>
<reference evidence="2 3" key="1">
    <citation type="journal article" date="2019" name="Commun. Biol.">
        <title>The bagworm genome reveals a unique fibroin gene that provides high tensile strength.</title>
        <authorList>
            <person name="Kono N."/>
            <person name="Nakamura H."/>
            <person name="Ohtoshi R."/>
            <person name="Tomita M."/>
            <person name="Numata K."/>
            <person name="Arakawa K."/>
        </authorList>
    </citation>
    <scope>NUCLEOTIDE SEQUENCE [LARGE SCALE GENOMIC DNA]</scope>
</reference>
<name>A0A4C1YTX3_EUMVA</name>